<feature type="region of interest" description="Disordered" evidence="1">
    <location>
        <begin position="563"/>
        <end position="583"/>
    </location>
</feature>
<dbReference type="Proteomes" id="UP001201980">
    <property type="component" value="Unassembled WGS sequence"/>
</dbReference>
<dbReference type="Pfam" id="PF11001">
    <property type="entry name" value="AFUB_07903_YDR124W_hel"/>
    <property type="match status" value="1"/>
</dbReference>
<keyword evidence="4" id="KW-1185">Reference proteome</keyword>
<feature type="domain" description="Subtelomeric hrmA-associated cluster protein AFUB-079030/YDR124W-like helical bundle" evidence="2">
    <location>
        <begin position="185"/>
        <end position="330"/>
    </location>
</feature>
<evidence type="ECO:0000256" key="1">
    <source>
        <dbReference type="SAM" id="MobiDB-lite"/>
    </source>
</evidence>
<reference evidence="3" key="1">
    <citation type="submission" date="2022-07" db="EMBL/GenBank/DDBJ databases">
        <title>Draft genome sequence of Zalerion maritima ATCC 34329, a (micro)plastics degrading marine fungus.</title>
        <authorList>
            <person name="Paco A."/>
            <person name="Goncalves M.F.M."/>
            <person name="Rocha-Santos T.A.P."/>
            <person name="Alves A."/>
        </authorList>
    </citation>
    <scope>NUCLEOTIDE SEQUENCE</scope>
    <source>
        <strain evidence="3">ATCC 34329</strain>
    </source>
</reference>
<organism evidence="3 4">
    <name type="scientific">Zalerion maritima</name>
    <dbReference type="NCBI Taxonomy" id="339359"/>
    <lineage>
        <taxon>Eukaryota</taxon>
        <taxon>Fungi</taxon>
        <taxon>Dikarya</taxon>
        <taxon>Ascomycota</taxon>
        <taxon>Pezizomycotina</taxon>
        <taxon>Sordariomycetes</taxon>
        <taxon>Lulworthiomycetidae</taxon>
        <taxon>Lulworthiales</taxon>
        <taxon>Lulworthiaceae</taxon>
        <taxon>Zalerion</taxon>
    </lineage>
</organism>
<dbReference type="InterPro" id="IPR047092">
    <property type="entry name" value="AFUB_07903/YDR124W-like_hel"/>
</dbReference>
<dbReference type="InterPro" id="IPR021264">
    <property type="entry name" value="AFUB_079030/YDR124W-like"/>
</dbReference>
<feature type="region of interest" description="Disordered" evidence="1">
    <location>
        <begin position="1"/>
        <end position="33"/>
    </location>
</feature>
<feature type="region of interest" description="Disordered" evidence="1">
    <location>
        <begin position="354"/>
        <end position="386"/>
    </location>
</feature>
<dbReference type="AlphaFoldDB" id="A0AAD5WYR5"/>
<evidence type="ECO:0000313" key="3">
    <source>
        <dbReference type="EMBL" id="KAJ2907228.1"/>
    </source>
</evidence>
<accession>A0AAD5WYR5</accession>
<name>A0AAD5WYR5_9PEZI</name>
<proteinExistence type="predicted"/>
<gene>
    <name evidence="3" type="ORF">MKZ38_006522</name>
</gene>
<protein>
    <recommendedName>
        <fullName evidence="2">Subtelomeric hrmA-associated cluster protein AFUB-079030/YDR124W-like helical bundle domain-containing protein</fullName>
    </recommendedName>
</protein>
<dbReference type="EMBL" id="JAKWBI020000003">
    <property type="protein sequence ID" value="KAJ2907228.1"/>
    <property type="molecule type" value="Genomic_DNA"/>
</dbReference>
<evidence type="ECO:0000313" key="4">
    <source>
        <dbReference type="Proteomes" id="UP001201980"/>
    </source>
</evidence>
<dbReference type="PANTHER" id="PTHR36102">
    <property type="entry name" value="CHROMOSOME 10, WHOLE GENOME SHOTGUN SEQUENCE"/>
    <property type="match status" value="1"/>
</dbReference>
<dbReference type="PANTHER" id="PTHR36102:SF1">
    <property type="entry name" value="YDR124W-LIKE HELICAL BUNDLE DOMAIN-CONTAINING PROTEIN"/>
    <property type="match status" value="1"/>
</dbReference>
<evidence type="ECO:0000259" key="2">
    <source>
        <dbReference type="Pfam" id="PF11001"/>
    </source>
</evidence>
<sequence length="583" mass="65949">MVRDQQWGPDQYYRSGWPAHPAGPERPVALPTETSHHDLPFAQHHDARLHDFVETRPIDVGRALRDYCRIPAKHYFVSVINDDGSVMKFAGPDGLRDQNVFKKFFNEENFVRCMQRHNPMLQEEPDYAPTDTEFGRFPVRRRPDRNFGDDLYYQPKASRKRVKVNLRDDDDSPMPVVAAKREIQIGKKEEVLEYYAQQFRNLQQTACKLIAKAWVKQVEPKKQSVHPYTGAESKAPDWWPKAWGPTKDEKVRHKEPDHLYKRERVHLLCHILRLVVQPNDEQHHAIKQLNLSVKKLQESAHEALTMFFNDKDGNNKAKKPYLDYLFNMARQEERFLRGEIDAEHKVYVLKDDRASTDNYGDEGETEHVKAEDEPTQVSPPKTATAAAPHGMLASVTHGQSPTRSNMPGTFGLNDLPVRGPQYTHAMPGPEQAPFMEDGSLGVPATGQIAIPPTPHDGSRRSSIFQSPADYHSPSVPPNMYQPWTGGTTAPTTQPLYSFTQNSPNHHVPFVAQGIQSSQAPYMPPVDGLPRGYDPNQGSMFNPGSFSQPGVSQQPADYNYPIDPRSVPGTNVKVDHLGRGPPMA</sequence>
<comment type="caution">
    <text evidence="3">The sequence shown here is derived from an EMBL/GenBank/DDBJ whole genome shotgun (WGS) entry which is preliminary data.</text>
</comment>